<reference evidence="1" key="2">
    <citation type="submission" date="2021-02" db="EMBL/GenBank/DDBJ databases">
        <authorList>
            <person name="Han P."/>
        </authorList>
    </citation>
    <scope>NUCLEOTIDE SEQUENCE</scope>
    <source>
        <strain evidence="1">Nitrosomonas nitrosa 18-3D</strain>
    </source>
</reference>
<dbReference type="RefSeq" id="WP_090668687.1">
    <property type="nucleotide sequence ID" value="NZ_CAJNAP010000045.1"/>
</dbReference>
<dbReference type="InterPro" id="IPR035965">
    <property type="entry name" value="PAS-like_dom_sf"/>
</dbReference>
<evidence type="ECO:0000313" key="2">
    <source>
        <dbReference type="EMBL" id="SFM34158.1"/>
    </source>
</evidence>
<proteinExistence type="predicted"/>
<name>A0A1I4Q246_9PROT</name>
<dbReference type="Proteomes" id="UP000199561">
    <property type="component" value="Unassembled WGS sequence"/>
</dbReference>
<dbReference type="STRING" id="52442.SAMN05421880_11376"/>
<sequence length="136" mass="15235">MSVLIGETLVRRDDYDSKTANNYVVEDEFAVLILSEDGVVRDCNQAGAKLLGDSPKNLPKLHISKILPKLAKIDLLKGKRANPYLRFLSRIGHLFEVVSMSGAHFTGRLFFSDVENCGSHQLIVMIHPVYQKNTVH</sequence>
<evidence type="ECO:0000313" key="1">
    <source>
        <dbReference type="EMBL" id="CAE6514294.1"/>
    </source>
</evidence>
<gene>
    <name evidence="1" type="ORF">NMYAN_50065</name>
    <name evidence="2" type="ORF">SAMN05421880_11376</name>
</gene>
<organism evidence="2 3">
    <name type="scientific">Nitrosomonas nitrosa</name>
    <dbReference type="NCBI Taxonomy" id="52442"/>
    <lineage>
        <taxon>Bacteria</taxon>
        <taxon>Pseudomonadati</taxon>
        <taxon>Pseudomonadota</taxon>
        <taxon>Betaproteobacteria</taxon>
        <taxon>Nitrosomonadales</taxon>
        <taxon>Nitrosomonadaceae</taxon>
        <taxon>Nitrosomonas</taxon>
    </lineage>
</organism>
<evidence type="ECO:0008006" key="4">
    <source>
        <dbReference type="Google" id="ProtNLM"/>
    </source>
</evidence>
<dbReference type="EMBL" id="FOUF01000013">
    <property type="protein sequence ID" value="SFM34158.1"/>
    <property type="molecule type" value="Genomic_DNA"/>
</dbReference>
<dbReference type="Proteomes" id="UP000601736">
    <property type="component" value="Unassembled WGS sequence"/>
</dbReference>
<keyword evidence="3" id="KW-1185">Reference proteome</keyword>
<dbReference type="AlphaFoldDB" id="A0A1I4Q246"/>
<evidence type="ECO:0000313" key="3">
    <source>
        <dbReference type="Proteomes" id="UP000199561"/>
    </source>
</evidence>
<dbReference type="EMBL" id="CAJNAP010000045">
    <property type="protein sequence ID" value="CAE6514294.1"/>
    <property type="molecule type" value="Genomic_DNA"/>
</dbReference>
<accession>A0A1I4Q246</accession>
<reference evidence="2 3" key="1">
    <citation type="submission" date="2016-10" db="EMBL/GenBank/DDBJ databases">
        <authorList>
            <person name="de Groot N.N."/>
        </authorList>
    </citation>
    <scope>NUCLEOTIDE SEQUENCE [LARGE SCALE GENOMIC DNA]</scope>
    <source>
        <strain evidence="2 3">Nm146</strain>
    </source>
</reference>
<dbReference type="SUPFAM" id="SSF55785">
    <property type="entry name" value="PYP-like sensor domain (PAS domain)"/>
    <property type="match status" value="1"/>
</dbReference>
<protein>
    <recommendedName>
        <fullName evidence="4">PAS domain-containing protein</fullName>
    </recommendedName>
</protein>